<feature type="transmembrane region" description="Helical" evidence="6">
    <location>
        <begin position="379"/>
        <end position="396"/>
    </location>
</feature>
<evidence type="ECO:0000256" key="5">
    <source>
        <dbReference type="ARBA" id="ARBA00023136"/>
    </source>
</evidence>
<evidence type="ECO:0000256" key="6">
    <source>
        <dbReference type="SAM" id="Phobius"/>
    </source>
</evidence>
<reference evidence="7 8" key="1">
    <citation type="journal article" date="2022" name="Genome Biol. Evol.">
        <title>Host diet, physiology and behaviors set the stage for Lachnospiraceae cladogenesis.</title>
        <authorList>
            <person name="Vera-Ponce De Leon A."/>
            <person name="Schneider M."/>
            <person name="Jahnes B.C."/>
            <person name="Sadowski V."/>
            <person name="Camuy-Velez L.A."/>
            <person name="Duan J."/>
            <person name="Sabree Z.L."/>
        </authorList>
    </citation>
    <scope>NUCLEOTIDE SEQUENCE [LARGE SCALE GENOMIC DNA]</scope>
    <source>
        <strain evidence="7 8">PAL227</strain>
    </source>
</reference>
<keyword evidence="3 6" id="KW-0812">Transmembrane</keyword>
<dbReference type="Pfam" id="PF01943">
    <property type="entry name" value="Polysacc_synt"/>
    <property type="match status" value="1"/>
</dbReference>
<proteinExistence type="predicted"/>
<evidence type="ECO:0000256" key="4">
    <source>
        <dbReference type="ARBA" id="ARBA00022989"/>
    </source>
</evidence>
<dbReference type="InterPro" id="IPR002797">
    <property type="entry name" value="Polysacc_synth"/>
</dbReference>
<dbReference type="InterPro" id="IPR050833">
    <property type="entry name" value="Poly_Biosynth_Transport"/>
</dbReference>
<feature type="transmembrane region" description="Helical" evidence="6">
    <location>
        <begin position="315"/>
        <end position="338"/>
    </location>
</feature>
<keyword evidence="4 6" id="KW-1133">Transmembrane helix</keyword>
<dbReference type="PANTHER" id="PTHR30250:SF26">
    <property type="entry name" value="PSMA PROTEIN"/>
    <property type="match status" value="1"/>
</dbReference>
<protein>
    <submittedName>
        <fullName evidence="7">Oligosaccharide flippase family protein</fullName>
    </submittedName>
</protein>
<gene>
    <name evidence="7" type="ORF">NK118_04415</name>
</gene>
<sequence>MKIKMNQRKSGVILSYISQMIHILSGLIYTPIMLRLLGQSEYGLYQLVYSTVSYLSLLSFGFTASYMRFYSRAKASKDEGEVGRLNGMFITIFMIMAIVCLFCGMVMVANIESIFAEGLTANEYSIAKILMTLMVVNLALTFPNSVFDAFSSAHERFFFQKLLVVLQNLMNPFLALPLLLLGYGSVAMVSVTTFLTVAKLTTNIWFSIKKLQVKVVFNGFHFHLLKEMWVFTFFIFLNQIIDQINWNVGKFLLGRLSGTAAVAIFGLGTQINSMYLQLSTSISNVFVPRVNQIVATTNDNRELTKLFAKVGRIQFIVLSLVLSGFIFFGKEFMIFWGGEGYGNSYYVVLLLIIPVTVPLIQNLGVEIQRAKNMHKARSMAYLFMAAINIFISIPLINTLGSVGAAVGTCFSLVAGNIVFMNWYYQAKIGIDIVYFWKEIAKFVPGFILPIVTGIAFNYLFEMNSLLEIAGLVLIYAMVFGASMYLFSMNEEERQIVKGPLRRIIKKRDGRR</sequence>
<feature type="transmembrane region" description="Helical" evidence="6">
    <location>
        <begin position="402"/>
        <end position="422"/>
    </location>
</feature>
<feature type="transmembrane region" description="Helical" evidence="6">
    <location>
        <begin position="44"/>
        <end position="67"/>
    </location>
</feature>
<evidence type="ECO:0000256" key="3">
    <source>
        <dbReference type="ARBA" id="ARBA00022692"/>
    </source>
</evidence>
<name>A0ABT1EFK7_9FIRM</name>
<feature type="transmembrane region" description="Helical" evidence="6">
    <location>
        <begin position="88"/>
        <end position="109"/>
    </location>
</feature>
<feature type="transmembrane region" description="Helical" evidence="6">
    <location>
        <begin position="442"/>
        <end position="460"/>
    </location>
</feature>
<accession>A0ABT1EFK7</accession>
<dbReference type="PANTHER" id="PTHR30250">
    <property type="entry name" value="PST FAMILY PREDICTED COLANIC ACID TRANSPORTER"/>
    <property type="match status" value="1"/>
</dbReference>
<keyword evidence="5 6" id="KW-0472">Membrane</keyword>
<comment type="caution">
    <text evidence="7">The sequence shown here is derived from an EMBL/GenBank/DDBJ whole genome shotgun (WGS) entry which is preliminary data.</text>
</comment>
<dbReference type="RefSeq" id="WP_262068399.1">
    <property type="nucleotide sequence ID" value="NZ_JAMXOC010000004.1"/>
</dbReference>
<keyword evidence="8" id="KW-1185">Reference proteome</keyword>
<evidence type="ECO:0000313" key="7">
    <source>
        <dbReference type="EMBL" id="MCP1109492.1"/>
    </source>
</evidence>
<feature type="transmembrane region" description="Helical" evidence="6">
    <location>
        <begin position="186"/>
        <end position="208"/>
    </location>
</feature>
<dbReference type="Proteomes" id="UP001523565">
    <property type="component" value="Unassembled WGS sequence"/>
</dbReference>
<evidence type="ECO:0000256" key="2">
    <source>
        <dbReference type="ARBA" id="ARBA00022475"/>
    </source>
</evidence>
<feature type="transmembrane region" description="Helical" evidence="6">
    <location>
        <begin position="466"/>
        <end position="486"/>
    </location>
</feature>
<evidence type="ECO:0000313" key="8">
    <source>
        <dbReference type="Proteomes" id="UP001523565"/>
    </source>
</evidence>
<feature type="transmembrane region" description="Helical" evidence="6">
    <location>
        <begin position="344"/>
        <end position="367"/>
    </location>
</feature>
<organism evidence="7 8">
    <name type="scientific">Ohessyouella blattaphilus</name>
    <dbReference type="NCBI Taxonomy" id="2949333"/>
    <lineage>
        <taxon>Bacteria</taxon>
        <taxon>Bacillati</taxon>
        <taxon>Bacillota</taxon>
        <taxon>Clostridia</taxon>
        <taxon>Lachnospirales</taxon>
        <taxon>Lachnospiraceae</taxon>
        <taxon>Ohessyouella</taxon>
    </lineage>
</organism>
<evidence type="ECO:0000256" key="1">
    <source>
        <dbReference type="ARBA" id="ARBA00004651"/>
    </source>
</evidence>
<keyword evidence="2" id="KW-1003">Cell membrane</keyword>
<dbReference type="EMBL" id="JAMZFV010000004">
    <property type="protein sequence ID" value="MCP1109492.1"/>
    <property type="molecule type" value="Genomic_DNA"/>
</dbReference>
<feature type="transmembrane region" description="Helical" evidence="6">
    <location>
        <begin position="228"/>
        <end position="246"/>
    </location>
</feature>
<comment type="subcellular location">
    <subcellularLocation>
        <location evidence="1">Cell membrane</location>
        <topology evidence="1">Multi-pass membrane protein</topology>
    </subcellularLocation>
</comment>
<feature type="transmembrane region" description="Helical" evidence="6">
    <location>
        <begin position="252"/>
        <end position="271"/>
    </location>
</feature>
<feature type="transmembrane region" description="Helical" evidence="6">
    <location>
        <begin position="12"/>
        <end position="32"/>
    </location>
</feature>